<evidence type="ECO:0000313" key="1">
    <source>
        <dbReference type="EMBL" id="MFC5346076.1"/>
    </source>
</evidence>
<name>A0ABW0FX20_9CAUL</name>
<gene>
    <name evidence="1" type="ORF">ACFPIE_19335</name>
</gene>
<dbReference type="EMBL" id="JBHSLF010000055">
    <property type="protein sequence ID" value="MFC5346076.1"/>
    <property type="molecule type" value="Genomic_DNA"/>
</dbReference>
<proteinExistence type="predicted"/>
<dbReference type="Proteomes" id="UP001596152">
    <property type="component" value="Unassembled WGS sequence"/>
</dbReference>
<dbReference type="RefSeq" id="WP_374038354.1">
    <property type="nucleotide sequence ID" value="NZ_CP169082.1"/>
</dbReference>
<accession>A0ABW0FX20</accession>
<organism evidence="1 2">
    <name type="scientific">Brevundimonas staleyi</name>
    <dbReference type="NCBI Taxonomy" id="74326"/>
    <lineage>
        <taxon>Bacteria</taxon>
        <taxon>Pseudomonadati</taxon>
        <taxon>Pseudomonadota</taxon>
        <taxon>Alphaproteobacteria</taxon>
        <taxon>Caulobacterales</taxon>
        <taxon>Caulobacteraceae</taxon>
        <taxon>Brevundimonas</taxon>
    </lineage>
</organism>
<reference evidence="2" key="1">
    <citation type="journal article" date="2019" name="Int. J. Syst. Evol. Microbiol.">
        <title>The Global Catalogue of Microorganisms (GCM) 10K type strain sequencing project: providing services to taxonomists for standard genome sequencing and annotation.</title>
        <authorList>
            <consortium name="The Broad Institute Genomics Platform"/>
            <consortium name="The Broad Institute Genome Sequencing Center for Infectious Disease"/>
            <person name="Wu L."/>
            <person name="Ma J."/>
        </authorList>
    </citation>
    <scope>NUCLEOTIDE SEQUENCE [LARGE SCALE GENOMIC DNA]</scope>
    <source>
        <strain evidence="2">JCM 12125</strain>
    </source>
</reference>
<evidence type="ECO:0000313" key="2">
    <source>
        <dbReference type="Proteomes" id="UP001596152"/>
    </source>
</evidence>
<protein>
    <submittedName>
        <fullName evidence="1">CopG family ribbon-helix-helix protein</fullName>
    </submittedName>
</protein>
<comment type="caution">
    <text evidence="1">The sequence shown here is derived from an EMBL/GenBank/DDBJ whole genome shotgun (WGS) entry which is preliminary data.</text>
</comment>
<sequence>MTVHVTIEMDEAVKAKLDALSTSRGRPSGDLLVEAAEQIAREQDALDAAIAEAEASLAAGKGIPHEEVVARLRARRARWTAAA</sequence>
<keyword evidence="2" id="KW-1185">Reference proteome</keyword>